<protein>
    <recommendedName>
        <fullName evidence="3">CCHC-type domain-containing protein</fullName>
    </recommendedName>
</protein>
<dbReference type="PROSITE" id="PS50158">
    <property type="entry name" value="ZF_CCHC"/>
    <property type="match status" value="1"/>
</dbReference>
<accession>A0A2Z6P8W8</accession>
<proteinExistence type="predicted"/>
<evidence type="ECO:0000256" key="1">
    <source>
        <dbReference type="PROSITE-ProRule" id="PRU00047"/>
    </source>
</evidence>
<evidence type="ECO:0000259" key="3">
    <source>
        <dbReference type="PROSITE" id="PS50158"/>
    </source>
</evidence>
<dbReference type="Pfam" id="PF03372">
    <property type="entry name" value="Exo_endo_phos"/>
    <property type="match status" value="1"/>
</dbReference>
<name>A0A2Z6P8W8_TRISU</name>
<evidence type="ECO:0000313" key="5">
    <source>
        <dbReference type="Proteomes" id="UP000242715"/>
    </source>
</evidence>
<dbReference type="InterPro" id="IPR026960">
    <property type="entry name" value="RVT-Znf"/>
</dbReference>
<feature type="domain" description="CCHC-type" evidence="3">
    <location>
        <begin position="172"/>
        <end position="185"/>
    </location>
</feature>
<evidence type="ECO:0000256" key="2">
    <source>
        <dbReference type="SAM" id="MobiDB-lite"/>
    </source>
</evidence>
<dbReference type="Pfam" id="PF14392">
    <property type="entry name" value="zf-CCHC_4"/>
    <property type="match status" value="1"/>
</dbReference>
<dbReference type="InterPro" id="IPR025836">
    <property type="entry name" value="Zn_knuckle_CX2CX4HX4C"/>
</dbReference>
<dbReference type="InterPro" id="IPR036691">
    <property type="entry name" value="Endo/exonu/phosph_ase_sf"/>
</dbReference>
<feature type="region of interest" description="Disordered" evidence="2">
    <location>
        <begin position="221"/>
        <end position="267"/>
    </location>
</feature>
<dbReference type="SUPFAM" id="SSF56219">
    <property type="entry name" value="DNase I-like"/>
    <property type="match status" value="1"/>
</dbReference>
<dbReference type="Gene3D" id="3.60.10.10">
    <property type="entry name" value="Endonuclease/exonuclease/phosphatase"/>
    <property type="match status" value="1"/>
</dbReference>
<sequence>MAEINFEYLNLDEEEEELNFVVGEDTHEQHDLNLCLVGRFVHDRPIRFNSMKACLADVWRPVKGMTVKEATQGLKIGVALQDVPLFHVNFWVQIHDVPIGMMLETVGKGLANYIGEFVEYDKNNNTSFWRKYMRVKVRVDVRSPLKIEKKIKLNGGKGGVVKFKYEKLGLFCFVCGRLGHAENKCGVKYTMERDDGRRSWSNEIKAEVRRPGGRVGSRWLHEEGRNMADVDASNTSGERGSQQTGPIQTNVASPRESRGPENGGIMSTVRSRISPLRPAAVRQSSSIQGSIIEAPAVSLISNWLILAITNDNTTTTQLTTSPALNEGNQLDRDDMDTQFPGLSGLMIILSWNCRGLGAPSAIPNLKKLARGHKPDILFLSETLSHNRRIESIHVLLGFDSCLAIDVEGRSGGLAVFWKDSSKCRVLNYTRNFINMLVEDEQWGEWRLTCYYGYHERSRRRAAWDLLRVLGTMSSIPWCIIGDFNDLLSQADKKGIHPHSNSLCMGFRQAVSDCDLTDIPIEGHPFTWIKSRGTPHVIEERLDRAMAGTSWLQLFPQVRLTNLLTSHSDHSPILLQWLGGRENLEVVDRVTRCANKLQRWGKKKRTRFKEEIDECVRRMNELRGNQDEEGSIQYQELSERHATLLIQEEGYWKHRAKMHWLQEGDMNTRFFHMSATVRSKKKKVTKLIADNGTEVHTQEELCEVVKSYFDTLFKPRDGDHDPQALFQMHPDKSPGPDEFNPAFYQRFWEQCSDDIFSVASTWLERGYFPTSLNETNICLIPKCDNPTSMKDLRPISLCNVLYKMISKVLANRLKCCLDKCVSQEQSAFLEGRSILDNALIATEVIHALKRKTKGRRGELALKIDISKAYDKADWGFLRGVMTKMGFADVWIRMFNCSIHQAVGRGDLHGVRICRGAPEVSHLLFADDCFLFYRANVAEVNELMRILHTYETASGQEVNLVKSKVFISRNMSQAAKEDRSRILGVNLVLGTGIYLGLPSMVGISKKAIFSYIKDHIWKRINSWRGRALSKAGKEIMIKSVLQAIPSYVMSMFILPASLIDDIEKMINAFWWRGGSTNNNTKGIHWLAWERLACPKAHGGLGFRNFEGFNKAMVAKQVWNIVQNPNSLVAKLIKARYFPHSSLFEAPLGYNPSFAWRSMWQARQILSLGCRWRIGSGDNIRVMHDPWLRGSANRWVPSPQPAGVYQLSVRDLLHENYKAWNIVKVRNLFSKDVAEKILEIPLVSSVREDKVVWEEERNGCYSVKSGYQLAMRYIIGSDKYHVGGNWNGIWKAQVPHKARHLLWRLCRGCLPTRSRLLERREECTLNCPVCDEEIEDELHIFFRCAVARDSWSAAGLSSVLHNATYQQTNAMDRIFAVCSNESSDTVGRVAMLLWCIWHNRNEKLWNDNVQMPHQIGRYAFDTWNDWYSVHKLQGNNVSGTTETDLVRWEKPALDWVKCNIDVSFVSGSGRTSVGLCFRDNSGHFMAGMTQ</sequence>
<keyword evidence="1" id="KW-0479">Metal-binding</keyword>
<feature type="compositionally biased region" description="Polar residues" evidence="2">
    <location>
        <begin position="232"/>
        <end position="252"/>
    </location>
</feature>
<dbReference type="OrthoDB" id="1741517at2759"/>
<evidence type="ECO:0000313" key="4">
    <source>
        <dbReference type="EMBL" id="GAU45920.1"/>
    </source>
</evidence>
<dbReference type="CDD" id="cd01650">
    <property type="entry name" value="RT_nLTR_like"/>
    <property type="match status" value="1"/>
</dbReference>
<dbReference type="InterPro" id="IPR000477">
    <property type="entry name" value="RT_dom"/>
</dbReference>
<organism evidence="4 5">
    <name type="scientific">Trifolium subterraneum</name>
    <name type="common">Subterranean clover</name>
    <dbReference type="NCBI Taxonomy" id="3900"/>
    <lineage>
        <taxon>Eukaryota</taxon>
        <taxon>Viridiplantae</taxon>
        <taxon>Streptophyta</taxon>
        <taxon>Embryophyta</taxon>
        <taxon>Tracheophyta</taxon>
        <taxon>Spermatophyta</taxon>
        <taxon>Magnoliopsida</taxon>
        <taxon>eudicotyledons</taxon>
        <taxon>Gunneridae</taxon>
        <taxon>Pentapetalae</taxon>
        <taxon>rosids</taxon>
        <taxon>fabids</taxon>
        <taxon>Fabales</taxon>
        <taxon>Fabaceae</taxon>
        <taxon>Papilionoideae</taxon>
        <taxon>50 kb inversion clade</taxon>
        <taxon>NPAAA clade</taxon>
        <taxon>Hologalegina</taxon>
        <taxon>IRL clade</taxon>
        <taxon>Trifolieae</taxon>
        <taxon>Trifolium</taxon>
    </lineage>
</organism>
<dbReference type="PANTHER" id="PTHR33116">
    <property type="entry name" value="REVERSE TRANSCRIPTASE ZINC-BINDING DOMAIN-CONTAINING PROTEIN-RELATED-RELATED"/>
    <property type="match status" value="1"/>
</dbReference>
<gene>
    <name evidence="4" type="ORF">TSUD_280610</name>
</gene>
<dbReference type="PANTHER" id="PTHR33116:SF86">
    <property type="entry name" value="REVERSE TRANSCRIPTASE DOMAIN-CONTAINING PROTEIN"/>
    <property type="match status" value="1"/>
</dbReference>
<dbReference type="Pfam" id="PF00078">
    <property type="entry name" value="RVT_1"/>
    <property type="match status" value="1"/>
</dbReference>
<keyword evidence="1" id="KW-0862">Zinc</keyword>
<dbReference type="GO" id="GO:0003676">
    <property type="term" value="F:nucleic acid binding"/>
    <property type="evidence" value="ECO:0007669"/>
    <property type="project" value="InterPro"/>
</dbReference>
<dbReference type="InterPro" id="IPR001878">
    <property type="entry name" value="Znf_CCHC"/>
</dbReference>
<dbReference type="GO" id="GO:0008270">
    <property type="term" value="F:zinc ion binding"/>
    <property type="evidence" value="ECO:0007669"/>
    <property type="project" value="UniProtKB-KW"/>
</dbReference>
<dbReference type="InterPro" id="IPR005135">
    <property type="entry name" value="Endo/exonuclease/phosphatase"/>
</dbReference>
<dbReference type="Pfam" id="PF13966">
    <property type="entry name" value="zf-RVT"/>
    <property type="match status" value="1"/>
</dbReference>
<keyword evidence="1" id="KW-0863">Zinc-finger</keyword>
<dbReference type="Proteomes" id="UP000242715">
    <property type="component" value="Unassembled WGS sequence"/>
</dbReference>
<dbReference type="GO" id="GO:0003824">
    <property type="term" value="F:catalytic activity"/>
    <property type="evidence" value="ECO:0007669"/>
    <property type="project" value="InterPro"/>
</dbReference>
<dbReference type="EMBL" id="DF974160">
    <property type="protein sequence ID" value="GAU45920.1"/>
    <property type="molecule type" value="Genomic_DNA"/>
</dbReference>
<dbReference type="SUPFAM" id="SSF56672">
    <property type="entry name" value="DNA/RNA polymerases"/>
    <property type="match status" value="1"/>
</dbReference>
<reference evidence="5" key="1">
    <citation type="journal article" date="2017" name="Front. Plant Sci.">
        <title>Climate Clever Clovers: New Paradigm to Reduce the Environmental Footprint of Ruminants by Breeding Low Methanogenic Forages Utilizing Haplotype Variation.</title>
        <authorList>
            <person name="Kaur P."/>
            <person name="Appels R."/>
            <person name="Bayer P.E."/>
            <person name="Keeble-Gagnere G."/>
            <person name="Wang J."/>
            <person name="Hirakawa H."/>
            <person name="Shirasawa K."/>
            <person name="Vercoe P."/>
            <person name="Stefanova K."/>
            <person name="Durmic Z."/>
            <person name="Nichols P."/>
            <person name="Revell C."/>
            <person name="Isobe S.N."/>
            <person name="Edwards D."/>
            <person name="Erskine W."/>
        </authorList>
    </citation>
    <scope>NUCLEOTIDE SEQUENCE [LARGE SCALE GENOMIC DNA]</scope>
    <source>
        <strain evidence="5">cv. Daliak</strain>
    </source>
</reference>
<keyword evidence="5" id="KW-1185">Reference proteome</keyword>
<dbReference type="InterPro" id="IPR043502">
    <property type="entry name" value="DNA/RNA_pol_sf"/>
</dbReference>